<dbReference type="InterPro" id="IPR032675">
    <property type="entry name" value="LRR_dom_sf"/>
</dbReference>
<keyword evidence="1" id="KW-0175">Coiled coil</keyword>
<dbReference type="SUPFAM" id="SSF52047">
    <property type="entry name" value="RNI-like"/>
    <property type="match status" value="1"/>
</dbReference>
<dbReference type="Pfam" id="PF13516">
    <property type="entry name" value="LRR_6"/>
    <property type="match status" value="4"/>
</dbReference>
<sequence length="1423" mass="152228">MQSLEALAAKTSTLMAASRVSMDLIDGGGGLLPRLKPASDRVAHSRSAPAFGRSRSESALRYTSGEPVISDALKLPVLARKHPESSAGGAQAASGRASSPVDEEHDVTERMHVEKIFRYEKQFTFGLLNFDDEFVAATLHISQDSRTKPALLSQYGIHQLEMRDVHRADILARIEPLGAEEIISRQMMKREIERQREADLADDGIANETTQPSTEALLLMVELEKAGALEHLGNRGTRIASNPALIRHDGQSRSSARVQPKPVDGAAQAREADVLKRKMTKPQLAALRKLVGERAFGELLGGGVSGSSAPPTFMCETLMSECKRRLDSKQGEPAAASSRGSVPPVPASFIRARRSLVAVAEAAVDAVQASAPSAGGPGGPAKASAAWKKKKLSSMATEYKGYTNPYGEPERKPRPTSSELIVIRAKNAERVRQNEADEARHAANAIYDAPRKRAELRKAKLARAIVSNGSHHMHHESALLLGGHVASAKLSAMSSAVLSAPPAPAGRPGSSLSTGSASVWSESDAGEPPWGWPTANPFVPLPPFASANVFEDFVESLQEKPPESLLSPAPSEGRTSPVSTGSIMPRESGEGGERRSPAPFAPGERAGGAFTPVGTRLRIAASASELGTELGASMLANALGGLRSIPEARRDACARQLQAYMKACESLGTTPVSRVLNHLDAPRLSLSHYGLGTNGSAALAAVLVLNESWRVLDLCDNRLHAEGAEALSRGLEINEKLSELDLSSNAIGGKAMSSLLEAIANASQSRKGVLRTLRVLRLGDNGLGDGATEALMSLLTFSKVLQHLSLESNKMTSISASLLCTQLSSPKCPLVELDLSWNAMRATAIEELSGALRDNHHLLRLGLGWNVMGNRGGVALGAMLEANTTLRTLAVPHAAIEAEGAEALATALSRTNRTLTALELSFNLVGEDAVSSLFAALVANPTLKTIALQGCVQAKLLSPGRPRGSANPPELDESIAEKGCNAMGGRFGLPINPAMLGLGEKLSVARAGSVVLPLDDPKKPTRYLSFDPANPEGLYQLNLAHPFERWVATQLQAEEDWEREMRLEEEAAAAAEAKRAALAARKAALEAFAALPPPELGPIDASAPLPAEGTLHVEYRRAEPAPPTTVHYKLALADSSEREVALGLWRKALVESGESWKRERLDGVRFELRHTDEQWVMPGSGRLELEFTSRAITYMAQYSLDLADGRHRRLAHTLAKRLAHTALGRASEAILNATLDGAPLPMGFMEYLAQGDGDSAADVGAVGMLMWTYVVREVRHLSTRHFVFDLQRAEDAALAAALRKWATDVPGENMLNVHHDGAPCTQWASGEGIVELDYVVVQPLVPLPPPPPPPPPPGAATAAPEEEQVTAQGYWRPVARRLRHDDSYDWIVAQRLAQLAYDYPGDPWLSAVLPSGQPSKELEVQKL</sequence>
<proteinExistence type="predicted"/>
<dbReference type="Proteomes" id="UP000037460">
    <property type="component" value="Unassembled WGS sequence"/>
</dbReference>
<organism evidence="3 4">
    <name type="scientific">Chrysochromulina tobinii</name>
    <dbReference type="NCBI Taxonomy" id="1460289"/>
    <lineage>
        <taxon>Eukaryota</taxon>
        <taxon>Haptista</taxon>
        <taxon>Haptophyta</taxon>
        <taxon>Prymnesiophyceae</taxon>
        <taxon>Prymnesiales</taxon>
        <taxon>Chrysochromulinaceae</taxon>
        <taxon>Chrysochromulina</taxon>
    </lineage>
</organism>
<feature type="region of interest" description="Disordered" evidence="2">
    <location>
        <begin position="557"/>
        <end position="609"/>
    </location>
</feature>
<name>A0A0M0J842_9EUKA</name>
<reference evidence="4" key="1">
    <citation type="journal article" date="2015" name="PLoS Genet.">
        <title>Genome Sequence and Transcriptome Analyses of Chrysochromulina tobin: Metabolic Tools for Enhanced Algal Fitness in the Prominent Order Prymnesiales (Haptophyceae).</title>
        <authorList>
            <person name="Hovde B.T."/>
            <person name="Deodato C.R."/>
            <person name="Hunsperger H.M."/>
            <person name="Ryken S.A."/>
            <person name="Yost W."/>
            <person name="Jha R.K."/>
            <person name="Patterson J."/>
            <person name="Monnat R.J. Jr."/>
            <person name="Barlow S.B."/>
            <person name="Starkenburg S.R."/>
            <person name="Cattolico R.A."/>
        </authorList>
    </citation>
    <scope>NUCLEOTIDE SEQUENCE</scope>
    <source>
        <strain evidence="4">CCMP291</strain>
    </source>
</reference>
<keyword evidence="4" id="KW-1185">Reference proteome</keyword>
<evidence type="ECO:0000256" key="2">
    <source>
        <dbReference type="SAM" id="MobiDB-lite"/>
    </source>
</evidence>
<feature type="coiled-coil region" evidence="1">
    <location>
        <begin position="1054"/>
        <end position="1081"/>
    </location>
</feature>
<feature type="compositionally biased region" description="Pro residues" evidence="2">
    <location>
        <begin position="1343"/>
        <end position="1354"/>
    </location>
</feature>
<dbReference type="Gene3D" id="3.80.10.10">
    <property type="entry name" value="Ribonuclease Inhibitor"/>
    <property type="match status" value="3"/>
</dbReference>
<feature type="compositionally biased region" description="Basic and acidic residues" evidence="2">
    <location>
        <begin position="587"/>
        <end position="596"/>
    </location>
</feature>
<dbReference type="InterPro" id="IPR001611">
    <property type="entry name" value="Leu-rich_rpt"/>
</dbReference>
<dbReference type="PANTHER" id="PTHR24114">
    <property type="entry name" value="LEUCINE RICH REPEAT FAMILY PROTEIN"/>
    <property type="match status" value="1"/>
</dbReference>
<evidence type="ECO:0000313" key="4">
    <source>
        <dbReference type="Proteomes" id="UP000037460"/>
    </source>
</evidence>
<dbReference type="OrthoDB" id="120976at2759"/>
<accession>A0A0M0J842</accession>
<feature type="compositionally biased region" description="Low complexity" evidence="2">
    <location>
        <begin position="85"/>
        <end position="99"/>
    </location>
</feature>
<feature type="region of interest" description="Disordered" evidence="2">
    <location>
        <begin position="1343"/>
        <end position="1365"/>
    </location>
</feature>
<feature type="compositionally biased region" description="Polar residues" evidence="2">
    <location>
        <begin position="573"/>
        <end position="582"/>
    </location>
</feature>
<gene>
    <name evidence="3" type="ORF">Ctob_000301</name>
</gene>
<dbReference type="SMART" id="SM00368">
    <property type="entry name" value="LRR_RI"/>
    <property type="match status" value="8"/>
</dbReference>
<feature type="region of interest" description="Disordered" evidence="2">
    <location>
        <begin position="80"/>
        <end position="106"/>
    </location>
</feature>
<feature type="region of interest" description="Disordered" evidence="2">
    <location>
        <begin position="498"/>
        <end position="527"/>
    </location>
</feature>
<evidence type="ECO:0000313" key="3">
    <source>
        <dbReference type="EMBL" id="KOO22497.1"/>
    </source>
</evidence>
<dbReference type="EMBL" id="JWZX01003273">
    <property type="protein sequence ID" value="KOO22497.1"/>
    <property type="molecule type" value="Genomic_DNA"/>
</dbReference>
<dbReference type="InterPro" id="IPR052394">
    <property type="entry name" value="LRR-containing"/>
</dbReference>
<protein>
    <submittedName>
        <fullName evidence="3">Leucine rich repeat containing 45-like protein</fullName>
    </submittedName>
</protein>
<comment type="caution">
    <text evidence="3">The sequence shown here is derived from an EMBL/GenBank/DDBJ whole genome shotgun (WGS) entry which is preliminary data.</text>
</comment>
<evidence type="ECO:0000256" key="1">
    <source>
        <dbReference type="SAM" id="Coils"/>
    </source>
</evidence>
<feature type="compositionally biased region" description="Low complexity" evidence="2">
    <location>
        <begin position="498"/>
        <end position="513"/>
    </location>
</feature>
<dbReference type="PANTHER" id="PTHR24114:SF22">
    <property type="match status" value="1"/>
</dbReference>
<feature type="region of interest" description="Disordered" evidence="2">
    <location>
        <begin position="248"/>
        <end position="267"/>
    </location>
</feature>
<feature type="compositionally biased region" description="Low complexity" evidence="2">
    <location>
        <begin position="563"/>
        <end position="572"/>
    </location>
</feature>